<evidence type="ECO:0000313" key="11">
    <source>
        <dbReference type="Proteomes" id="UP000192343"/>
    </source>
</evidence>
<proteinExistence type="inferred from homology"/>
<dbReference type="RefSeq" id="WP_083050817.1">
    <property type="nucleotide sequence ID" value="NZ_CAXXQO010000003.1"/>
</dbReference>
<gene>
    <name evidence="8" type="primary">trpA</name>
    <name evidence="10" type="ORF">B4O97_11000</name>
</gene>
<dbReference type="HAMAP" id="MF_00131">
    <property type="entry name" value="Trp_synth_alpha"/>
    <property type="match status" value="1"/>
</dbReference>
<evidence type="ECO:0000256" key="2">
    <source>
        <dbReference type="ARBA" id="ARBA00011270"/>
    </source>
</evidence>
<dbReference type="AlphaFoldDB" id="A0A1Y1RX12"/>
<keyword evidence="4 8" id="KW-0822">Tryptophan biosynthesis</keyword>
<dbReference type="OrthoDB" id="9804578at2"/>
<comment type="catalytic activity">
    <reaction evidence="7 8">
        <text>(1S,2R)-1-C-(indol-3-yl)glycerol 3-phosphate + L-serine = D-glyceraldehyde 3-phosphate + L-tryptophan + H2O</text>
        <dbReference type="Rhea" id="RHEA:10532"/>
        <dbReference type="ChEBI" id="CHEBI:15377"/>
        <dbReference type="ChEBI" id="CHEBI:33384"/>
        <dbReference type="ChEBI" id="CHEBI:57912"/>
        <dbReference type="ChEBI" id="CHEBI:58866"/>
        <dbReference type="ChEBI" id="CHEBI:59776"/>
        <dbReference type="EC" id="4.2.1.20"/>
    </reaction>
</comment>
<name>A0A1Y1RX12_9SPIO</name>
<dbReference type="InterPro" id="IPR013785">
    <property type="entry name" value="Aldolase_TIM"/>
</dbReference>
<dbReference type="PANTHER" id="PTHR43406:SF1">
    <property type="entry name" value="TRYPTOPHAN SYNTHASE ALPHA CHAIN, CHLOROPLASTIC"/>
    <property type="match status" value="1"/>
</dbReference>
<dbReference type="GO" id="GO:0005829">
    <property type="term" value="C:cytosol"/>
    <property type="evidence" value="ECO:0007669"/>
    <property type="project" value="TreeGrafter"/>
</dbReference>
<evidence type="ECO:0000256" key="4">
    <source>
        <dbReference type="ARBA" id="ARBA00022822"/>
    </source>
</evidence>
<evidence type="ECO:0000256" key="3">
    <source>
        <dbReference type="ARBA" id="ARBA00022605"/>
    </source>
</evidence>
<dbReference type="STRING" id="1963862.B4O97_11000"/>
<dbReference type="GO" id="GO:0004834">
    <property type="term" value="F:tryptophan synthase activity"/>
    <property type="evidence" value="ECO:0007669"/>
    <property type="project" value="UniProtKB-UniRule"/>
</dbReference>
<dbReference type="InterPro" id="IPR011060">
    <property type="entry name" value="RibuloseP-bd_barrel"/>
</dbReference>
<dbReference type="Pfam" id="PF00290">
    <property type="entry name" value="Trp_syntA"/>
    <property type="match status" value="1"/>
</dbReference>
<keyword evidence="5 8" id="KW-0057">Aromatic amino acid biosynthesis</keyword>
<dbReference type="PANTHER" id="PTHR43406">
    <property type="entry name" value="TRYPTOPHAN SYNTHASE, ALPHA CHAIN"/>
    <property type="match status" value="1"/>
</dbReference>
<evidence type="ECO:0000313" key="10">
    <source>
        <dbReference type="EMBL" id="ORC34858.1"/>
    </source>
</evidence>
<reference evidence="10 11" key="1">
    <citation type="submission" date="2017-03" db="EMBL/GenBank/DDBJ databases">
        <title>Draft Genome sequence of Marispirochaeta sp. strain JC444.</title>
        <authorList>
            <person name="Shivani Y."/>
            <person name="Subhash Y."/>
            <person name="Sasikala C."/>
            <person name="Ramana C."/>
        </authorList>
    </citation>
    <scope>NUCLEOTIDE SEQUENCE [LARGE SCALE GENOMIC DNA]</scope>
    <source>
        <strain evidence="10 11">JC444</strain>
    </source>
</reference>
<comment type="pathway">
    <text evidence="1 8">Amino-acid biosynthesis; L-tryptophan biosynthesis; L-tryptophan from chorismate: step 5/5.</text>
</comment>
<dbReference type="CDD" id="cd04724">
    <property type="entry name" value="Tryptophan_synthase_alpha"/>
    <property type="match status" value="1"/>
</dbReference>
<feature type="active site" description="Proton acceptor" evidence="8">
    <location>
        <position position="50"/>
    </location>
</feature>
<dbReference type="SUPFAM" id="SSF51366">
    <property type="entry name" value="Ribulose-phoshate binding barrel"/>
    <property type="match status" value="1"/>
</dbReference>
<dbReference type="Gene3D" id="3.20.20.70">
    <property type="entry name" value="Aldolase class I"/>
    <property type="match status" value="1"/>
</dbReference>
<comment type="caution">
    <text evidence="10">The sequence shown here is derived from an EMBL/GenBank/DDBJ whole genome shotgun (WGS) entry which is preliminary data.</text>
</comment>
<evidence type="ECO:0000256" key="7">
    <source>
        <dbReference type="ARBA" id="ARBA00049047"/>
    </source>
</evidence>
<dbReference type="InterPro" id="IPR002028">
    <property type="entry name" value="Trp_synthase_suA"/>
</dbReference>
<evidence type="ECO:0000256" key="8">
    <source>
        <dbReference type="HAMAP-Rule" id="MF_00131"/>
    </source>
</evidence>
<organism evidence="10 11">
    <name type="scientific">Marispirochaeta aestuarii</name>
    <dbReference type="NCBI Taxonomy" id="1963862"/>
    <lineage>
        <taxon>Bacteria</taxon>
        <taxon>Pseudomonadati</taxon>
        <taxon>Spirochaetota</taxon>
        <taxon>Spirochaetia</taxon>
        <taxon>Spirochaetales</taxon>
        <taxon>Spirochaetaceae</taxon>
        <taxon>Marispirochaeta</taxon>
    </lineage>
</organism>
<protein>
    <recommendedName>
        <fullName evidence="8">Tryptophan synthase alpha chain</fullName>
        <ecNumber evidence="8">4.2.1.20</ecNumber>
    </recommendedName>
</protein>
<evidence type="ECO:0000256" key="9">
    <source>
        <dbReference type="RuleBase" id="RU003662"/>
    </source>
</evidence>
<dbReference type="NCBIfam" id="TIGR00262">
    <property type="entry name" value="trpA"/>
    <property type="match status" value="1"/>
</dbReference>
<feature type="active site" description="Proton acceptor" evidence="8">
    <location>
        <position position="39"/>
    </location>
</feature>
<dbReference type="EC" id="4.2.1.20" evidence="8"/>
<comment type="subunit">
    <text evidence="2 8">Tetramer of two alpha and two beta chains.</text>
</comment>
<keyword evidence="3 8" id="KW-0028">Amino-acid biosynthesis</keyword>
<keyword evidence="11" id="KW-1185">Reference proteome</keyword>
<evidence type="ECO:0000256" key="1">
    <source>
        <dbReference type="ARBA" id="ARBA00004733"/>
    </source>
</evidence>
<dbReference type="UniPathway" id="UPA00035">
    <property type="reaction ID" value="UER00044"/>
</dbReference>
<dbReference type="Proteomes" id="UP000192343">
    <property type="component" value="Unassembled WGS sequence"/>
</dbReference>
<evidence type="ECO:0000256" key="6">
    <source>
        <dbReference type="ARBA" id="ARBA00023239"/>
    </source>
</evidence>
<comment type="similarity">
    <text evidence="8 9">Belongs to the TrpA family.</text>
</comment>
<sequence>MSNSEKHRIMTHMVAFYPDREQSLQVAGALIDGGASYIELQFPFSDPTADGPVIQAACGRALEAGFSLHEGFELAESIASMGDVPVFIMTYANPVIAMGMEAFIRRALKAGVEGLIVPDLVPGADEGLYAAGMTAGMPIVPVVVPTISGDRLDEIASLKEKYLYVALRSGITGRETRISPEIISFLDACSGTGMLSFGGFGIRNAEQIAALQPHVHAPVVGSALVEVITQHSGENADSIYTAVRDFTRRLCGE</sequence>
<comment type="function">
    <text evidence="8">The alpha subunit is responsible for the aldol cleavage of indoleglycerol phosphate to indole and glyceraldehyde 3-phosphate.</text>
</comment>
<dbReference type="EMBL" id="MWQY01000011">
    <property type="protein sequence ID" value="ORC34858.1"/>
    <property type="molecule type" value="Genomic_DNA"/>
</dbReference>
<keyword evidence="6 8" id="KW-0456">Lyase</keyword>
<evidence type="ECO:0000256" key="5">
    <source>
        <dbReference type="ARBA" id="ARBA00023141"/>
    </source>
</evidence>
<accession>A0A1Y1RX12</accession>